<feature type="region of interest" description="Disordered" evidence="1">
    <location>
        <begin position="1"/>
        <end position="78"/>
    </location>
</feature>
<name>A0A8T9CKV2_ECOLX</name>
<gene>
    <name evidence="2" type="ORF">D4N09_26450</name>
</gene>
<evidence type="ECO:0000256" key="1">
    <source>
        <dbReference type="SAM" id="MobiDB-lite"/>
    </source>
</evidence>
<dbReference type="Proteomes" id="UP000460654">
    <property type="component" value="Unassembled WGS sequence"/>
</dbReference>
<feature type="compositionally biased region" description="Polar residues" evidence="1">
    <location>
        <begin position="58"/>
        <end position="74"/>
    </location>
</feature>
<protein>
    <submittedName>
        <fullName evidence="2">Helix-turn-helix domain-containing protein</fullName>
    </submittedName>
</protein>
<feature type="non-terminal residue" evidence="2">
    <location>
        <position position="135"/>
    </location>
</feature>
<sequence length="135" mass="15099">MNILPSAYVEQQGEASKSEKKSVIDMVNELRSKAVAKTSQPAPHQEAPEEPEQAEVMQDNQPQADKADSGSNNLDKVRSYRKFETERYVNDRLFRDGFLEVLSPAAVKLLLFIGSKCNDDGVCFHAHETMKQLTG</sequence>
<evidence type="ECO:0000313" key="3">
    <source>
        <dbReference type="Proteomes" id="UP000460654"/>
    </source>
</evidence>
<evidence type="ECO:0000313" key="2">
    <source>
        <dbReference type="EMBL" id="TXU28426.1"/>
    </source>
</evidence>
<comment type="caution">
    <text evidence="2">The sequence shown here is derived from an EMBL/GenBank/DDBJ whole genome shotgun (WGS) entry which is preliminary data.</text>
</comment>
<feature type="compositionally biased region" description="Basic and acidic residues" evidence="1">
    <location>
        <begin position="16"/>
        <end position="32"/>
    </location>
</feature>
<proteinExistence type="predicted"/>
<dbReference type="RefSeq" id="WP_148496974.1">
    <property type="nucleotide sequence ID" value="NZ_QYOH01000156.1"/>
</dbReference>
<dbReference type="EMBL" id="QYOH01000156">
    <property type="protein sequence ID" value="TXU28426.1"/>
    <property type="molecule type" value="Genomic_DNA"/>
</dbReference>
<reference evidence="2 3" key="1">
    <citation type="submission" date="2018-09" db="EMBL/GenBank/DDBJ databases">
        <title>Persistent metagenomic signatures of early life antibiotic treatment in the infant gut microbiota and resistome.</title>
        <authorList>
            <person name="Gasparrini A.J."/>
        </authorList>
    </citation>
    <scope>NUCLEOTIDE SEQUENCE [LARGE SCALE GENOMIC DNA]</scope>
    <source>
        <strain evidence="2 3">T0181B.E-10</strain>
    </source>
</reference>
<organism evidence="2 3">
    <name type="scientific">Escherichia coli</name>
    <dbReference type="NCBI Taxonomy" id="562"/>
    <lineage>
        <taxon>Bacteria</taxon>
        <taxon>Pseudomonadati</taxon>
        <taxon>Pseudomonadota</taxon>
        <taxon>Gammaproteobacteria</taxon>
        <taxon>Enterobacterales</taxon>
        <taxon>Enterobacteriaceae</taxon>
        <taxon>Escherichia</taxon>
    </lineage>
</organism>
<dbReference type="AlphaFoldDB" id="A0A8T9CKV2"/>
<accession>A0A8T9CKV2</accession>